<dbReference type="InterPro" id="IPR003428">
    <property type="entry name" value="MAM33"/>
</dbReference>
<dbReference type="SMR" id="Q4CWX3"/>
<feature type="compositionally biased region" description="Low complexity" evidence="1">
    <location>
        <begin position="294"/>
        <end position="305"/>
    </location>
</feature>
<dbReference type="PANTHER" id="PTHR10826:SF8">
    <property type="entry name" value="MITOCHONDRIAL GLYCOPROTEIN"/>
    <property type="match status" value="1"/>
</dbReference>
<comment type="caution">
    <text evidence="3">The sequence shown here is derived from an EMBL/GenBank/DDBJ whole genome shotgun (WGS) entry which is preliminary data.</text>
</comment>
<evidence type="ECO:0000313" key="3">
    <source>
        <dbReference type="EMBL" id="EAN84775.1"/>
    </source>
</evidence>
<keyword evidence="4" id="KW-1185">Reference proteome</keyword>
<evidence type="ECO:0000256" key="2">
    <source>
        <dbReference type="SAM" id="Phobius"/>
    </source>
</evidence>
<dbReference type="RefSeq" id="XP_806626.1">
    <property type="nucleotide sequence ID" value="XM_801533.1"/>
</dbReference>
<dbReference type="InParanoid" id="Q4CWX3"/>
<dbReference type="OMA" id="EGRCMFL"/>
<dbReference type="GO" id="GO:0005759">
    <property type="term" value="C:mitochondrial matrix"/>
    <property type="evidence" value="ECO:0007669"/>
    <property type="project" value="InterPro"/>
</dbReference>
<keyword evidence="2" id="KW-1133">Transmembrane helix</keyword>
<evidence type="ECO:0000313" key="4">
    <source>
        <dbReference type="Proteomes" id="UP000002296"/>
    </source>
</evidence>
<dbReference type="eggNOG" id="ENOG502RYJT">
    <property type="taxonomic scope" value="Eukaryota"/>
</dbReference>
<evidence type="ECO:0000256" key="1">
    <source>
        <dbReference type="SAM" id="MobiDB-lite"/>
    </source>
</evidence>
<dbReference type="SUPFAM" id="SSF54529">
    <property type="entry name" value="Mitochondrial glycoprotein MAM33-like"/>
    <property type="match status" value="1"/>
</dbReference>
<dbReference type="EMBL" id="AAHK01001594">
    <property type="protein sequence ID" value="EAN84775.1"/>
    <property type="molecule type" value="Genomic_DNA"/>
</dbReference>
<dbReference type="PaxDb" id="353153-Q4CWX3"/>
<accession>Q4CWX3</accession>
<feature type="region of interest" description="Disordered" evidence="1">
    <location>
        <begin position="496"/>
        <end position="515"/>
    </location>
</feature>
<dbReference type="Pfam" id="PF02330">
    <property type="entry name" value="MAM33"/>
    <property type="match status" value="1"/>
</dbReference>
<organism evidence="3 4">
    <name type="scientific">Trypanosoma cruzi (strain CL Brener)</name>
    <dbReference type="NCBI Taxonomy" id="353153"/>
    <lineage>
        <taxon>Eukaryota</taxon>
        <taxon>Discoba</taxon>
        <taxon>Euglenozoa</taxon>
        <taxon>Kinetoplastea</taxon>
        <taxon>Metakinetoplastina</taxon>
        <taxon>Trypanosomatida</taxon>
        <taxon>Trypanosomatidae</taxon>
        <taxon>Trypanosoma</taxon>
        <taxon>Schizotrypanum</taxon>
    </lineage>
</organism>
<dbReference type="PANTHER" id="PTHR10826">
    <property type="entry name" value="COMPLEMENT COMPONENT 1"/>
    <property type="match status" value="1"/>
</dbReference>
<keyword evidence="2" id="KW-0472">Membrane</keyword>
<reference evidence="3 4" key="1">
    <citation type="journal article" date="2005" name="Science">
        <title>The genome sequence of Trypanosoma cruzi, etiologic agent of Chagas disease.</title>
        <authorList>
            <person name="El-Sayed N.M."/>
            <person name="Myler P.J."/>
            <person name="Bartholomeu D.C."/>
            <person name="Nilsson D."/>
            <person name="Aggarwal G."/>
            <person name="Tran A.N."/>
            <person name="Ghedin E."/>
            <person name="Worthey E.A."/>
            <person name="Delcher A.L."/>
            <person name="Blandin G."/>
            <person name="Westenberger S.J."/>
            <person name="Caler E."/>
            <person name="Cerqueira G.C."/>
            <person name="Branche C."/>
            <person name="Haas B."/>
            <person name="Anupama A."/>
            <person name="Arner E."/>
            <person name="Aslund L."/>
            <person name="Attipoe P."/>
            <person name="Bontempi E."/>
            <person name="Bringaud F."/>
            <person name="Burton P."/>
            <person name="Cadag E."/>
            <person name="Campbell D.A."/>
            <person name="Carrington M."/>
            <person name="Crabtree J."/>
            <person name="Darban H."/>
            <person name="da Silveira J.F."/>
            <person name="de Jong P."/>
            <person name="Edwards K."/>
            <person name="Englund P.T."/>
            <person name="Fazelina G."/>
            <person name="Feldblyum T."/>
            <person name="Ferella M."/>
            <person name="Frasch A.C."/>
            <person name="Gull K."/>
            <person name="Horn D."/>
            <person name="Hou L."/>
            <person name="Huang Y."/>
            <person name="Kindlund E."/>
            <person name="Klingbeil M."/>
            <person name="Kluge S."/>
            <person name="Koo H."/>
            <person name="Lacerda D."/>
            <person name="Levin M.J."/>
            <person name="Lorenzi H."/>
            <person name="Louie T."/>
            <person name="Machado C.R."/>
            <person name="McCulloch R."/>
            <person name="McKenna A."/>
            <person name="Mizuno Y."/>
            <person name="Mottram J.C."/>
            <person name="Nelson S."/>
            <person name="Ochaya S."/>
            <person name="Osoegawa K."/>
            <person name="Pai G."/>
            <person name="Parsons M."/>
            <person name="Pentony M."/>
            <person name="Pettersson U."/>
            <person name="Pop M."/>
            <person name="Ramirez J.L."/>
            <person name="Rinta J."/>
            <person name="Robertson L."/>
            <person name="Salzberg S.L."/>
            <person name="Sanchez D.O."/>
            <person name="Seyler A."/>
            <person name="Sharma R."/>
            <person name="Shetty J."/>
            <person name="Simpson A.J."/>
            <person name="Sisk E."/>
            <person name="Tammi M.T."/>
            <person name="Tarleton R."/>
            <person name="Teixeira S."/>
            <person name="Van Aken S."/>
            <person name="Vogt C."/>
            <person name="Ward P.N."/>
            <person name="Wickstead B."/>
            <person name="Wortman J."/>
            <person name="White O."/>
            <person name="Fraser C.M."/>
            <person name="Stuart K.D."/>
            <person name="Andersson B."/>
        </authorList>
    </citation>
    <scope>NUCLEOTIDE SEQUENCE [LARGE SCALE GENOMIC DNA]</scope>
    <source>
        <strain evidence="3 4">CL Brener</strain>
    </source>
</reference>
<dbReference type="GeneID" id="3536685"/>
<gene>
    <name evidence="3" type="ORF">Tc00.1047053508731.40</name>
</gene>
<protein>
    <submittedName>
        <fullName evidence="3">Uncharacterized protein</fullName>
    </submittedName>
</protein>
<sequence length="607" mass="69087">MYESPSFSIYIFFYFSFLSFFFSFFFFFFFGLTLSVSSERISHTSHGGRRREETRGHPSFLFIILLICAPHVLMIVRRLRCASILLPGSDTLRRRRRAGLRHGSSVMDAFALTAADREHGSLHDNRGGLSSHDTQPADNIYDPRHEESSETMLPFTEGAYCGGDEAEGGQHCVVEGERSVGEKDELRSLRLSARTLRDAAEREIKAEIERDSRDGVAAIPPLPPSGWKVQHPAGSNYFVMTRTLRGGAKSAEQQTRRYQSVHDVFLKALKENQRQKVLRVPKQREEKEEEEEQQQQGLQGQMQEQARNGMDDIASSSSLQSRGSFKKMVVDYTGQNQHRAVLREMTASNDAEHVDRMDVCLTVFAPFRVYDPSFHDPTVDICEWSSFDVLVRKKKAAEKQGSGGRTNNALNSLAQLVHDRALCMFVRLASVNSEMRIRFIQFLSINEAQALEEHACFGRGEPGFLELMRRRRQMRARTRPFRSLRRYDEPLTLLHEAPDTQDASSTSPLAIGSQQGSRGSAYELLTECFDSTGEYSRTLCYSGPYLSELSKEMMGALQDYLQGDLALSQELCEYVCQMQFFLEQEEYMAWLGRLRHVATVASERSHK</sequence>
<name>Q4CWX3_TRYCC</name>
<dbReference type="Gene3D" id="3.10.280.10">
    <property type="entry name" value="Mitochondrial glycoprotein"/>
    <property type="match status" value="1"/>
</dbReference>
<dbReference type="STRING" id="353153.Q4CWX3"/>
<proteinExistence type="predicted"/>
<dbReference type="Proteomes" id="UP000002296">
    <property type="component" value="Unassembled WGS sequence"/>
</dbReference>
<feature type="region of interest" description="Disordered" evidence="1">
    <location>
        <begin position="277"/>
        <end position="307"/>
    </location>
</feature>
<dbReference type="InterPro" id="IPR036561">
    <property type="entry name" value="MAM33_sf"/>
</dbReference>
<feature type="transmembrane region" description="Helical" evidence="2">
    <location>
        <begin position="58"/>
        <end position="76"/>
    </location>
</feature>
<keyword evidence="2" id="KW-0812">Transmembrane</keyword>
<dbReference type="KEGG" id="tcr:508731.40"/>
<feature type="transmembrane region" description="Helical" evidence="2">
    <location>
        <begin position="12"/>
        <end position="37"/>
    </location>
</feature>
<feature type="compositionally biased region" description="Polar residues" evidence="1">
    <location>
        <begin position="501"/>
        <end position="515"/>
    </location>
</feature>
<dbReference type="AlphaFoldDB" id="Q4CWX3"/>